<name>A0A1M2VSX4_TRAPU</name>
<evidence type="ECO:0000313" key="1">
    <source>
        <dbReference type="EMBL" id="OJT10709.1"/>
    </source>
</evidence>
<dbReference type="AlphaFoldDB" id="A0A1M2VSX4"/>
<accession>A0A1M2VSX4</accession>
<reference evidence="1 2" key="1">
    <citation type="submission" date="2016-10" db="EMBL/GenBank/DDBJ databases">
        <title>Genome sequence of the basidiomycete white-rot fungus Trametes pubescens.</title>
        <authorList>
            <person name="Makela M.R."/>
            <person name="Granchi Z."/>
            <person name="Peng M."/>
            <person name="De Vries R.P."/>
            <person name="Grigoriev I."/>
            <person name="Riley R."/>
            <person name="Hilden K."/>
        </authorList>
    </citation>
    <scope>NUCLEOTIDE SEQUENCE [LARGE SCALE GENOMIC DNA]</scope>
    <source>
        <strain evidence="1 2">FBCC735</strain>
    </source>
</reference>
<keyword evidence="2" id="KW-1185">Reference proteome</keyword>
<sequence length="107" mass="11506">MPHLHPLQQCVLCSIIAPILTVRDPKKRSFGKPYIKLTCSLATCRKKNVSSNCANGACRQHCLDAGGCELRGHNVPGFELPPPAPPVLDPAFVHHAGPATDTIDLTM</sequence>
<evidence type="ECO:0000313" key="2">
    <source>
        <dbReference type="Proteomes" id="UP000184267"/>
    </source>
</evidence>
<organism evidence="1 2">
    <name type="scientific">Trametes pubescens</name>
    <name type="common">White-rot fungus</name>
    <dbReference type="NCBI Taxonomy" id="154538"/>
    <lineage>
        <taxon>Eukaryota</taxon>
        <taxon>Fungi</taxon>
        <taxon>Dikarya</taxon>
        <taxon>Basidiomycota</taxon>
        <taxon>Agaricomycotina</taxon>
        <taxon>Agaricomycetes</taxon>
        <taxon>Polyporales</taxon>
        <taxon>Polyporaceae</taxon>
        <taxon>Trametes</taxon>
    </lineage>
</organism>
<dbReference type="EMBL" id="MNAD01000747">
    <property type="protein sequence ID" value="OJT10709.1"/>
    <property type="molecule type" value="Genomic_DNA"/>
</dbReference>
<comment type="caution">
    <text evidence="1">The sequence shown here is derived from an EMBL/GenBank/DDBJ whole genome shotgun (WGS) entry which is preliminary data.</text>
</comment>
<gene>
    <name evidence="1" type="ORF">TRAPUB_12775</name>
</gene>
<dbReference type="Proteomes" id="UP000184267">
    <property type="component" value="Unassembled WGS sequence"/>
</dbReference>
<protein>
    <submittedName>
        <fullName evidence="1">Uncharacterized protein</fullName>
    </submittedName>
</protein>
<proteinExistence type="predicted"/>